<dbReference type="AlphaFoldDB" id="A0AA36NC40"/>
<evidence type="ECO:0000313" key="1">
    <source>
        <dbReference type="EMBL" id="CAJ1406910.1"/>
    </source>
</evidence>
<sequence length="683" mass="75148">VLRASAKELKYPEGVQAGDLVSGSEGEYFRYKHVFVKPPDDEDRMEALKMAKDITCSACEVLLDSLLKQAESMTEDHILDQFDGELLEPPASSGGVALAGLGLRHGRGTALARSSVTLVPSPRELPLFASWRCRASRLALPFLALSTHHAAFAALCETAPSALLQRGSRMDLLGRVLKELPRWNLFYLAVDAVLARPLPGWRFQEDLVAIFGSDAFGHRRALAALWLRPVPEVSELLEEALVAAAMAKAPLLGAGSLFEESLTLFARAQAKPSFRLAEQYAGDVVSYAMRFSSMVAQVHAMRGAGHWCGSDGNVAGVWDLVFSNGFRTSYDISETEVVAASADGPGRGQLQVLEAGKFSHKLVGIHRLGTWERFRLDRPGRMYLEHWQQDQLLAIARGVRRVAARRGCYCSPPDVPERSALQAPVRGLRRRWRVKYLLPSPAPTQQVQLGFGGGFGSKLQIAVARAAKILRSGRRAELVGHLGRYTNNSHCLQLLGEARFRRGGWSCLFEEVPLFARPERRQLVSAGKLQAALWQPSRWMWGLFQQFARGSGFRAEATLLAIHIRRGDKVTNPFNKYHPATDYVAEALGAAEQLGLCEAKCQLFVASDSKEVLDEVRAEKLHSERLEVIGLEDSETQRRSDIGVEVANFMPGDGTALQMTAEVMFDIEMLGRARVVAGKPNAG</sequence>
<reference evidence="1" key="1">
    <citation type="submission" date="2023-08" db="EMBL/GenBank/DDBJ databases">
        <authorList>
            <person name="Chen Y."/>
            <person name="Shah S."/>
            <person name="Dougan E. K."/>
            <person name="Thang M."/>
            <person name="Chan C."/>
        </authorList>
    </citation>
    <scope>NUCLEOTIDE SEQUENCE</scope>
</reference>
<keyword evidence="2" id="KW-1185">Reference proteome</keyword>
<organism evidence="1 2">
    <name type="scientific">Effrenium voratum</name>
    <dbReference type="NCBI Taxonomy" id="2562239"/>
    <lineage>
        <taxon>Eukaryota</taxon>
        <taxon>Sar</taxon>
        <taxon>Alveolata</taxon>
        <taxon>Dinophyceae</taxon>
        <taxon>Suessiales</taxon>
        <taxon>Symbiodiniaceae</taxon>
        <taxon>Effrenium</taxon>
    </lineage>
</organism>
<comment type="caution">
    <text evidence="1">The sequence shown here is derived from an EMBL/GenBank/DDBJ whole genome shotgun (WGS) entry which is preliminary data.</text>
</comment>
<name>A0AA36NC40_9DINO</name>
<dbReference type="EMBL" id="CAUJNA010003650">
    <property type="protein sequence ID" value="CAJ1406910.1"/>
    <property type="molecule type" value="Genomic_DNA"/>
</dbReference>
<evidence type="ECO:0000313" key="2">
    <source>
        <dbReference type="Proteomes" id="UP001178507"/>
    </source>
</evidence>
<feature type="non-terminal residue" evidence="1">
    <location>
        <position position="1"/>
    </location>
</feature>
<gene>
    <name evidence="1" type="ORF">EVOR1521_LOCUS28742</name>
</gene>
<accession>A0AA36NC40</accession>
<protein>
    <submittedName>
        <fullName evidence="1">Uncharacterized protein</fullName>
    </submittedName>
</protein>
<dbReference type="Proteomes" id="UP001178507">
    <property type="component" value="Unassembled WGS sequence"/>
</dbReference>
<dbReference type="Gene3D" id="3.40.50.11350">
    <property type="match status" value="1"/>
</dbReference>
<proteinExistence type="predicted"/>